<evidence type="ECO:0000259" key="9">
    <source>
        <dbReference type="PROSITE" id="PS50885"/>
    </source>
</evidence>
<dbReference type="InterPro" id="IPR000160">
    <property type="entry name" value="GGDEF_dom"/>
</dbReference>
<dbReference type="EMBL" id="CP011412">
    <property type="protein sequence ID" value="AKH20428.1"/>
    <property type="molecule type" value="Genomic_DNA"/>
</dbReference>
<dbReference type="InterPro" id="IPR043128">
    <property type="entry name" value="Rev_trsase/Diguanyl_cyclase"/>
</dbReference>
<evidence type="ECO:0000256" key="3">
    <source>
        <dbReference type="ARBA" id="ARBA00022636"/>
    </source>
</evidence>
<dbReference type="NCBIfam" id="TIGR00254">
    <property type="entry name" value="GGDEF"/>
    <property type="match status" value="1"/>
</dbReference>
<dbReference type="Gene3D" id="3.30.70.270">
    <property type="match status" value="1"/>
</dbReference>
<proteinExistence type="predicted"/>
<dbReference type="Pfam" id="PF00990">
    <property type="entry name" value="GGDEF"/>
    <property type="match status" value="1"/>
</dbReference>
<dbReference type="GO" id="GO:0071111">
    <property type="term" value="F:cyclic-guanylate-specific phosphodiesterase activity"/>
    <property type="evidence" value="ECO:0007669"/>
    <property type="project" value="UniProtKB-EC"/>
</dbReference>
<dbReference type="SUPFAM" id="SSF141868">
    <property type="entry name" value="EAL domain-like"/>
    <property type="match status" value="1"/>
</dbReference>
<accession>A0A0F7K0B9</accession>
<keyword evidence="5" id="KW-0472">Membrane</keyword>
<dbReference type="Pfam" id="PF13426">
    <property type="entry name" value="PAS_9"/>
    <property type="match status" value="1"/>
</dbReference>
<feature type="transmembrane region" description="Helical" evidence="5">
    <location>
        <begin position="20"/>
        <end position="38"/>
    </location>
</feature>
<dbReference type="SUPFAM" id="SSF55073">
    <property type="entry name" value="Nucleotide cyclase"/>
    <property type="match status" value="1"/>
</dbReference>
<dbReference type="InterPro" id="IPR052155">
    <property type="entry name" value="Biofilm_reg_signaling"/>
</dbReference>
<evidence type="ECO:0000313" key="11">
    <source>
        <dbReference type="EMBL" id="AKH20428.1"/>
    </source>
</evidence>
<dbReference type="Gene3D" id="3.30.450.20">
    <property type="entry name" value="PAS domain"/>
    <property type="match status" value="1"/>
</dbReference>
<dbReference type="Pfam" id="PF00563">
    <property type="entry name" value="EAL"/>
    <property type="match status" value="1"/>
</dbReference>
<dbReference type="CDD" id="cd01948">
    <property type="entry name" value="EAL"/>
    <property type="match status" value="1"/>
</dbReference>
<dbReference type="SMART" id="SM00267">
    <property type="entry name" value="GGDEF"/>
    <property type="match status" value="1"/>
</dbReference>
<dbReference type="NCBIfam" id="TIGR00229">
    <property type="entry name" value="sensory_box"/>
    <property type="match status" value="1"/>
</dbReference>
<dbReference type="GO" id="GO:0071732">
    <property type="term" value="P:cellular response to nitric oxide"/>
    <property type="evidence" value="ECO:0007669"/>
    <property type="project" value="UniProtKB-ARBA"/>
</dbReference>
<dbReference type="PROSITE" id="PS50883">
    <property type="entry name" value="EAL"/>
    <property type="match status" value="1"/>
</dbReference>
<dbReference type="Gene3D" id="6.10.340.10">
    <property type="match status" value="1"/>
</dbReference>
<dbReference type="Pfam" id="PF17149">
    <property type="entry name" value="CHASE5"/>
    <property type="match status" value="1"/>
</dbReference>
<dbReference type="InterPro" id="IPR001633">
    <property type="entry name" value="EAL_dom"/>
</dbReference>
<evidence type="ECO:0000259" key="7">
    <source>
        <dbReference type="PROSITE" id="PS50113"/>
    </source>
</evidence>
<feature type="domain" description="EAL" evidence="8">
    <location>
        <begin position="535"/>
        <end position="789"/>
    </location>
</feature>
<dbReference type="CDD" id="cd01949">
    <property type="entry name" value="GGDEF"/>
    <property type="match status" value="1"/>
</dbReference>
<comment type="cofactor">
    <cofactor evidence="1">
        <name>Mg(2+)</name>
        <dbReference type="ChEBI" id="CHEBI:18420"/>
    </cofactor>
</comment>
<sequence length="809" mass="90675">MTVESGQVTKVARSPLARRLVVAIVLFSSIITLVITAIQIRVDYEQELSDIDAEFEQIRHSSLHSVSQSVWVLDELQVRNQLKGLTKLSSIEFAAVNVEGKQRWAVGQQPDRDQVSARFPLTYQHRGETLEIGELVIIGTLDNVYHRLMDRVLFILFGNGLKTSLVALFSLFLFYHLLGRYILDLKQFADRFGEEQDLPLFSLNRKRSARHQPDELDSLAASINHMVKTLRNREDDLRVFATTVEQSPSSVLLTDADGNIVYVNPTFTEISGYTLDDVYGKKPAQLTAGLTADEVSEQIWETIRSGGVWAGELKSRSKSGTIYWESVKIGPVLDKNGEIIRYILVNEDITLRKSYEEQLLHQANYDGLTNLPNRLLAFDRIAQAMVTAQREKCHVVVMFLDLDRFKNVNDTLGHALGDELLVEAAKRLRSCIRVEDTVARLGGDEFLIILPGIQKTQNAELIARKVLQAMAAPFFLNGRELYITASIGITIYPEDSDSPEILLRNADVAMYQAKAQGSNSFCFFTQTMNNQARARLEIESELRHAQENRELELHFQPIVDARSGQIVAAEGLLRWNNPTLGRVSPDTFVPLAEDIGLILPIGDWVLRTACHTAMTWQQSGRTPVRVCVNASVRQFRNGNIVQTIASVLEESGLPAHCLEVEITEGLLLDDAPEIQEILNKLHRMGVRISIDDFGTGYSSLCYLKKFPFDVLKIDQSFVRDVINDPDDAALAAAIIHMAHQLKLEVVGEGVETTAQLHYLQDNGLDMVQGYLFSKPVTAEGFKRLLDQKKSHGSLSGVVKKTDSHTLTEH</sequence>
<protein>
    <recommendedName>
        <fullName evidence="2">cyclic-guanylate-specific phosphodiesterase</fullName>
        <ecNumber evidence="2">3.1.4.52</ecNumber>
    </recommendedName>
</protein>
<feature type="domain" description="PAS" evidence="6">
    <location>
        <begin position="236"/>
        <end position="306"/>
    </location>
</feature>
<dbReference type="PROSITE" id="PS50112">
    <property type="entry name" value="PAS"/>
    <property type="match status" value="1"/>
</dbReference>
<evidence type="ECO:0000313" key="12">
    <source>
        <dbReference type="Proteomes" id="UP000034410"/>
    </source>
</evidence>
<dbReference type="PANTHER" id="PTHR44757:SF2">
    <property type="entry name" value="BIOFILM ARCHITECTURE MAINTENANCE PROTEIN MBAA"/>
    <property type="match status" value="1"/>
</dbReference>
<keyword evidence="5" id="KW-1133">Transmembrane helix</keyword>
<dbReference type="PROSITE" id="PS50885">
    <property type="entry name" value="HAMP"/>
    <property type="match status" value="1"/>
</dbReference>
<dbReference type="EC" id="3.1.4.52" evidence="2"/>
<dbReference type="InterPro" id="IPR001610">
    <property type="entry name" value="PAC"/>
</dbReference>
<dbReference type="SUPFAM" id="SSF55785">
    <property type="entry name" value="PYP-like sensor domain (PAS domain)"/>
    <property type="match status" value="1"/>
</dbReference>
<evidence type="ECO:0000256" key="2">
    <source>
        <dbReference type="ARBA" id="ARBA00012282"/>
    </source>
</evidence>
<evidence type="ECO:0000256" key="1">
    <source>
        <dbReference type="ARBA" id="ARBA00001946"/>
    </source>
</evidence>
<dbReference type="InterPro" id="IPR033414">
    <property type="entry name" value="Sensor_dom"/>
</dbReference>
<dbReference type="InterPro" id="IPR029787">
    <property type="entry name" value="Nucleotide_cyclase"/>
</dbReference>
<dbReference type="PROSITE" id="PS50887">
    <property type="entry name" value="GGDEF"/>
    <property type="match status" value="1"/>
</dbReference>
<dbReference type="Proteomes" id="UP000034410">
    <property type="component" value="Chromosome"/>
</dbReference>
<feature type="transmembrane region" description="Helical" evidence="5">
    <location>
        <begin position="152"/>
        <end position="178"/>
    </location>
</feature>
<keyword evidence="12" id="KW-1185">Reference proteome</keyword>
<evidence type="ECO:0000256" key="4">
    <source>
        <dbReference type="ARBA" id="ARBA00051114"/>
    </source>
</evidence>
<feature type="domain" description="HAMP" evidence="9">
    <location>
        <begin position="213"/>
        <end position="235"/>
    </location>
</feature>
<dbReference type="PROSITE" id="PS50113">
    <property type="entry name" value="PAC"/>
    <property type="match status" value="1"/>
</dbReference>
<evidence type="ECO:0000259" key="6">
    <source>
        <dbReference type="PROSITE" id="PS50112"/>
    </source>
</evidence>
<feature type="domain" description="PAC" evidence="7">
    <location>
        <begin position="309"/>
        <end position="361"/>
    </location>
</feature>
<dbReference type="InterPro" id="IPR035965">
    <property type="entry name" value="PAS-like_dom_sf"/>
</dbReference>
<name>A0A0F7K0B9_9GAMM</name>
<dbReference type="CDD" id="cd00130">
    <property type="entry name" value="PAS"/>
    <property type="match status" value="1"/>
</dbReference>
<dbReference type="GO" id="GO:0007165">
    <property type="term" value="P:signal transduction"/>
    <property type="evidence" value="ECO:0007669"/>
    <property type="project" value="InterPro"/>
</dbReference>
<dbReference type="InterPro" id="IPR035919">
    <property type="entry name" value="EAL_sf"/>
</dbReference>
<dbReference type="FunFam" id="3.30.70.270:FF:000001">
    <property type="entry name" value="Diguanylate cyclase domain protein"/>
    <property type="match status" value="1"/>
</dbReference>
<dbReference type="KEGG" id="seds:AAY24_08770"/>
<dbReference type="PANTHER" id="PTHR44757">
    <property type="entry name" value="DIGUANYLATE CYCLASE DGCP"/>
    <property type="match status" value="1"/>
</dbReference>
<reference evidence="11 12" key="1">
    <citation type="journal article" date="2015" name="Genome Announc.">
        <title>Complete Genome Sequence of Sedimenticola thiotaurini Strain SIP-G1, a Polyphosphate- and Polyhydroxyalkanoate-Accumulating Sulfur-Oxidizing Gammaproteobacterium Isolated from Salt Marsh Sediments.</title>
        <authorList>
            <person name="Flood B.E."/>
            <person name="Jones D.S."/>
            <person name="Bailey J.V."/>
        </authorList>
    </citation>
    <scope>NUCLEOTIDE SEQUENCE [LARGE SCALE GENOMIC DNA]</scope>
    <source>
        <strain evidence="11 12">SIP-G1</strain>
    </source>
</reference>
<keyword evidence="3" id="KW-0973">c-di-GMP</keyword>
<dbReference type="SMART" id="SM00091">
    <property type="entry name" value="PAS"/>
    <property type="match status" value="1"/>
</dbReference>
<dbReference type="SMART" id="SM00086">
    <property type="entry name" value="PAC"/>
    <property type="match status" value="1"/>
</dbReference>
<dbReference type="OrthoDB" id="9804951at2"/>
<gene>
    <name evidence="11" type="ORF">AAY24_08770</name>
</gene>
<dbReference type="PATRIC" id="fig|1543721.4.peg.1814"/>
<feature type="domain" description="GGDEF" evidence="10">
    <location>
        <begin position="393"/>
        <end position="526"/>
    </location>
</feature>
<dbReference type="InterPro" id="IPR003660">
    <property type="entry name" value="HAMP_dom"/>
</dbReference>
<evidence type="ECO:0000259" key="8">
    <source>
        <dbReference type="PROSITE" id="PS50883"/>
    </source>
</evidence>
<dbReference type="InterPro" id="IPR000014">
    <property type="entry name" value="PAS"/>
</dbReference>
<dbReference type="Gene3D" id="3.20.20.450">
    <property type="entry name" value="EAL domain"/>
    <property type="match status" value="1"/>
</dbReference>
<evidence type="ECO:0000256" key="5">
    <source>
        <dbReference type="SAM" id="Phobius"/>
    </source>
</evidence>
<organism evidence="11 12">
    <name type="scientific">Sedimenticola thiotaurini</name>
    <dbReference type="NCBI Taxonomy" id="1543721"/>
    <lineage>
        <taxon>Bacteria</taxon>
        <taxon>Pseudomonadati</taxon>
        <taxon>Pseudomonadota</taxon>
        <taxon>Gammaproteobacteria</taxon>
        <taxon>Chromatiales</taxon>
        <taxon>Sedimenticolaceae</taxon>
        <taxon>Sedimenticola</taxon>
    </lineage>
</organism>
<comment type="catalytic activity">
    <reaction evidence="4">
        <text>3',3'-c-di-GMP + H2O = 5'-phosphoguanylyl(3'-&gt;5')guanosine + H(+)</text>
        <dbReference type="Rhea" id="RHEA:24902"/>
        <dbReference type="ChEBI" id="CHEBI:15377"/>
        <dbReference type="ChEBI" id="CHEBI:15378"/>
        <dbReference type="ChEBI" id="CHEBI:58754"/>
        <dbReference type="ChEBI" id="CHEBI:58805"/>
        <dbReference type="EC" id="3.1.4.52"/>
    </reaction>
    <physiologicalReaction direction="left-to-right" evidence="4">
        <dbReference type="Rhea" id="RHEA:24903"/>
    </physiologicalReaction>
</comment>
<dbReference type="AlphaFoldDB" id="A0A0F7K0B9"/>
<dbReference type="SMART" id="SM00052">
    <property type="entry name" value="EAL"/>
    <property type="match status" value="1"/>
</dbReference>
<dbReference type="InterPro" id="IPR000700">
    <property type="entry name" value="PAS-assoc_C"/>
</dbReference>
<keyword evidence="5" id="KW-0812">Transmembrane</keyword>
<evidence type="ECO:0000259" key="10">
    <source>
        <dbReference type="PROSITE" id="PS50887"/>
    </source>
</evidence>
<dbReference type="GO" id="GO:0016020">
    <property type="term" value="C:membrane"/>
    <property type="evidence" value="ECO:0007669"/>
    <property type="project" value="InterPro"/>
</dbReference>
<dbReference type="FunFam" id="3.20.20.450:FF:000001">
    <property type="entry name" value="Cyclic di-GMP phosphodiesterase yahA"/>
    <property type="match status" value="1"/>
</dbReference>